<dbReference type="FunFam" id="1.20.1070.10:FF:000038">
    <property type="entry name" value="Muscarinic acetylcholine receptor"/>
    <property type="match status" value="1"/>
</dbReference>
<dbReference type="EMBL" id="OY660868">
    <property type="protein sequence ID" value="CAJ1056947.1"/>
    <property type="molecule type" value="Genomic_DNA"/>
</dbReference>
<dbReference type="Gene3D" id="1.20.1070.10">
    <property type="entry name" value="Rhodopsin 7-helix transmembrane proteins"/>
    <property type="match status" value="2"/>
</dbReference>
<evidence type="ECO:0000256" key="6">
    <source>
        <dbReference type="ARBA" id="ARBA00023040"/>
    </source>
</evidence>
<evidence type="ECO:0000256" key="14">
    <source>
        <dbReference type="SAM" id="MobiDB-lite"/>
    </source>
</evidence>
<evidence type="ECO:0000313" key="16">
    <source>
        <dbReference type="EMBL" id="CAJ1056947.1"/>
    </source>
</evidence>
<feature type="compositionally biased region" description="Polar residues" evidence="14">
    <location>
        <begin position="293"/>
        <end position="303"/>
    </location>
</feature>
<evidence type="ECO:0000256" key="10">
    <source>
        <dbReference type="ARBA" id="ARBA00023224"/>
    </source>
</evidence>
<feature type="compositionally biased region" description="Acidic residues" evidence="14">
    <location>
        <begin position="265"/>
        <end position="275"/>
    </location>
</feature>
<feature type="transmembrane region" description="Helical" evidence="13">
    <location>
        <begin position="70"/>
        <end position="96"/>
    </location>
</feature>
<comment type="subcellular location">
    <subcellularLocation>
        <location evidence="13">Cell membrane</location>
        <topology evidence="13">Multi-pass membrane protein</topology>
    </subcellularLocation>
    <subcellularLocation>
        <location evidence="13">Postsynaptic cell membrane</location>
        <topology evidence="13">Multi-pass membrane protein</topology>
    </subcellularLocation>
</comment>
<organism evidence="16 17">
    <name type="scientific">Xyrichtys novacula</name>
    <name type="common">Pearly razorfish</name>
    <name type="synonym">Hemipteronotus novacula</name>
    <dbReference type="NCBI Taxonomy" id="13765"/>
    <lineage>
        <taxon>Eukaryota</taxon>
        <taxon>Metazoa</taxon>
        <taxon>Chordata</taxon>
        <taxon>Craniata</taxon>
        <taxon>Vertebrata</taxon>
        <taxon>Euteleostomi</taxon>
        <taxon>Actinopterygii</taxon>
        <taxon>Neopterygii</taxon>
        <taxon>Teleostei</taxon>
        <taxon>Neoteleostei</taxon>
        <taxon>Acanthomorphata</taxon>
        <taxon>Eupercaria</taxon>
        <taxon>Labriformes</taxon>
        <taxon>Labridae</taxon>
        <taxon>Xyrichtys</taxon>
    </lineage>
</organism>
<dbReference type="GO" id="GO:0007197">
    <property type="term" value="P:adenylate cyclase-inhibiting G protein-coupled acetylcholine receptor signaling pathway"/>
    <property type="evidence" value="ECO:0007669"/>
    <property type="project" value="TreeGrafter"/>
</dbReference>
<feature type="transmembrane region" description="Helical" evidence="13">
    <location>
        <begin position="150"/>
        <end position="175"/>
    </location>
</feature>
<dbReference type="PROSITE" id="PS50262">
    <property type="entry name" value="G_PROTEIN_RECEP_F1_2"/>
    <property type="match status" value="1"/>
</dbReference>
<evidence type="ECO:0000256" key="7">
    <source>
        <dbReference type="ARBA" id="ARBA00023136"/>
    </source>
</evidence>
<keyword evidence="5 13" id="KW-0770">Synapse</keyword>
<dbReference type="FunFam" id="1.20.1070.10:FF:000041">
    <property type="entry name" value="Muscarinic acetylcholine receptor"/>
    <property type="match status" value="1"/>
</dbReference>
<evidence type="ECO:0000256" key="5">
    <source>
        <dbReference type="ARBA" id="ARBA00023018"/>
    </source>
</evidence>
<keyword evidence="8" id="KW-1015">Disulfide bond</keyword>
<evidence type="ECO:0000256" key="1">
    <source>
        <dbReference type="ARBA" id="ARBA00022475"/>
    </source>
</evidence>
<evidence type="ECO:0000313" key="17">
    <source>
        <dbReference type="Proteomes" id="UP001178508"/>
    </source>
</evidence>
<sequence length="448" mass="50245">METLNLSYFTNTSTSSSDNTSLFSESPYSTVEIVLIILVAGSLSLITVIGNILVMLSIKVNRNLQTVNNYFLFSLACADLIIGICSMNLYTVYIVIGHWPLGAVVCDLWLAVDYVVSNASVMNLLIISFDRYFCVTKPLSYPARRSTKMAGLMIAAAWVLSFVLWAPAILFWQFIVGVRTVPPNECYIQFFSNPAVTFGTAIAAFYLPVAIMIYLYWRISKASRSRMRKSSRKTSGTSLGECPEPSHEDRIESQNNCVPTREAQQEAEEEKEEEMLQQQNGSRPCMEDRPDQVDSTTDSTNESISKDTVEPAATTGEKNPTQTQPPYPDTSAADRQTAVARTLLKVTKQNAVAKWKKKGISSREKKVTRTIMAILVAFVVTWTPYNVMVLINTFCTVCIPMSLWTIGYWLCYINSTINPACYALCNVTFKNTFKHLLLCQYKNIRTAR</sequence>
<evidence type="ECO:0000256" key="8">
    <source>
        <dbReference type="ARBA" id="ARBA00023157"/>
    </source>
</evidence>
<keyword evidence="3 12" id="KW-0812">Transmembrane</keyword>
<keyword evidence="9 12" id="KW-0675">Receptor</keyword>
<feature type="transmembrane region" description="Helical" evidence="13">
    <location>
        <begin position="367"/>
        <end position="385"/>
    </location>
</feature>
<accession>A0AAV1F6N3</accession>
<feature type="domain" description="G-protein coupled receptors family 1 profile" evidence="15">
    <location>
        <begin position="50"/>
        <end position="422"/>
    </location>
</feature>
<evidence type="ECO:0000256" key="9">
    <source>
        <dbReference type="ARBA" id="ARBA00023170"/>
    </source>
</evidence>
<dbReference type="Pfam" id="PF00001">
    <property type="entry name" value="7tm_1"/>
    <property type="match status" value="1"/>
</dbReference>
<evidence type="ECO:0000256" key="13">
    <source>
        <dbReference type="RuleBase" id="RU361191"/>
    </source>
</evidence>
<dbReference type="PANTHER" id="PTHR24247">
    <property type="entry name" value="5-HYDROXYTRYPTAMINE RECEPTOR"/>
    <property type="match status" value="1"/>
</dbReference>
<keyword evidence="2" id="KW-0597">Phosphoprotein</keyword>
<dbReference type="PRINTS" id="PR00237">
    <property type="entry name" value="GPCRRHODOPSN"/>
</dbReference>
<keyword evidence="11 13" id="KW-0628">Postsynaptic cell membrane</keyword>
<dbReference type="AlphaFoldDB" id="A0AAV1F6N3"/>
<feature type="region of interest" description="Disordered" evidence="14">
    <location>
        <begin position="227"/>
        <end position="334"/>
    </location>
</feature>
<comment type="function">
    <text evidence="13">The muscarinic acetylcholine receptor mediates various cellular responses, including inhibition of adenylate cyclase, breakdown of phosphoinositides and modulation of potassium channels through the action of G proteins.</text>
</comment>
<dbReference type="InterPro" id="IPR000995">
    <property type="entry name" value="Musac_Ach_rcpt"/>
</dbReference>
<dbReference type="SUPFAM" id="SSF81321">
    <property type="entry name" value="Family A G protein-coupled receptor-like"/>
    <property type="match status" value="1"/>
</dbReference>
<feature type="transmembrane region" description="Helical" evidence="13">
    <location>
        <begin position="108"/>
        <end position="129"/>
    </location>
</feature>
<dbReference type="GO" id="GO:0007187">
    <property type="term" value="P:G protein-coupled receptor signaling pathway, coupled to cyclic nucleotide second messenger"/>
    <property type="evidence" value="ECO:0007669"/>
    <property type="project" value="TreeGrafter"/>
</dbReference>
<dbReference type="InterPro" id="IPR000276">
    <property type="entry name" value="GPCR_Rhodpsn"/>
</dbReference>
<reference evidence="16" key="1">
    <citation type="submission" date="2023-08" db="EMBL/GenBank/DDBJ databases">
        <authorList>
            <person name="Alioto T."/>
            <person name="Alioto T."/>
            <person name="Gomez Garrido J."/>
        </authorList>
    </citation>
    <scope>NUCLEOTIDE SEQUENCE</scope>
</reference>
<evidence type="ECO:0000259" key="15">
    <source>
        <dbReference type="PROSITE" id="PS50262"/>
    </source>
</evidence>
<keyword evidence="10 12" id="KW-0807">Transducer</keyword>
<dbReference type="PROSITE" id="PS00237">
    <property type="entry name" value="G_PROTEIN_RECEP_F1_1"/>
    <property type="match status" value="1"/>
</dbReference>
<evidence type="ECO:0000256" key="4">
    <source>
        <dbReference type="ARBA" id="ARBA00022989"/>
    </source>
</evidence>
<evidence type="ECO:0000256" key="12">
    <source>
        <dbReference type="RuleBase" id="RU000688"/>
    </source>
</evidence>
<keyword evidence="17" id="KW-1185">Reference proteome</keyword>
<dbReference type="GO" id="GO:0045211">
    <property type="term" value="C:postsynaptic membrane"/>
    <property type="evidence" value="ECO:0007669"/>
    <property type="project" value="UniProtKB-SubCell"/>
</dbReference>
<keyword evidence="7 13" id="KW-0472">Membrane</keyword>
<dbReference type="GO" id="GO:0006940">
    <property type="term" value="P:regulation of smooth muscle contraction"/>
    <property type="evidence" value="ECO:0007669"/>
    <property type="project" value="TreeGrafter"/>
</dbReference>
<evidence type="ECO:0000256" key="3">
    <source>
        <dbReference type="ARBA" id="ARBA00022692"/>
    </source>
</evidence>
<comment type="similarity">
    <text evidence="13">Belongs to the G-protein coupled receptor 1 family. Muscarinic acetylcholine receptor subfamily.</text>
</comment>
<dbReference type="PANTHER" id="PTHR24247:SF207">
    <property type="entry name" value="MUSCARINIC ACETYLCHOLINE RECEPTOR M2"/>
    <property type="match status" value="1"/>
</dbReference>
<name>A0AAV1F6N3_XYRNO</name>
<dbReference type="GO" id="GO:0016907">
    <property type="term" value="F:G protein-coupled acetylcholine receptor activity"/>
    <property type="evidence" value="ECO:0007669"/>
    <property type="project" value="UniProtKB-UniRule"/>
</dbReference>
<dbReference type="InterPro" id="IPR017452">
    <property type="entry name" value="GPCR_Rhodpsn_7TM"/>
</dbReference>
<dbReference type="GO" id="GO:0004993">
    <property type="term" value="F:G protein-coupled serotonin receptor activity"/>
    <property type="evidence" value="ECO:0007669"/>
    <property type="project" value="TreeGrafter"/>
</dbReference>
<feature type="transmembrane region" description="Helical" evidence="13">
    <location>
        <begin position="195"/>
        <end position="217"/>
    </location>
</feature>
<gene>
    <name evidence="16" type="ORF">XNOV1_A024675</name>
</gene>
<dbReference type="Proteomes" id="UP001178508">
    <property type="component" value="Chromosome 5"/>
</dbReference>
<keyword evidence="1 13" id="KW-1003">Cell membrane</keyword>
<feature type="transmembrane region" description="Helical" evidence="13">
    <location>
        <begin position="33"/>
        <end position="58"/>
    </location>
</feature>
<keyword evidence="6 12" id="KW-0297">G-protein coupled receptor</keyword>
<evidence type="ECO:0000256" key="2">
    <source>
        <dbReference type="ARBA" id="ARBA00022553"/>
    </source>
</evidence>
<keyword evidence="4 13" id="KW-1133">Transmembrane helix</keyword>
<evidence type="ECO:0000256" key="11">
    <source>
        <dbReference type="ARBA" id="ARBA00023257"/>
    </source>
</evidence>
<proteinExistence type="inferred from homology"/>
<protein>
    <recommendedName>
        <fullName evidence="13">Muscarinic acetylcholine receptor</fullName>
    </recommendedName>
</protein>
<comment type="caution">
    <text evidence="13">Lacks conserved residue(s) required for the propagation of feature annotation.</text>
</comment>
<dbReference type="PRINTS" id="PR00243">
    <property type="entry name" value="MUSCARINICR"/>
</dbReference>
<dbReference type="GO" id="GO:0030425">
    <property type="term" value="C:dendrite"/>
    <property type="evidence" value="ECO:0007669"/>
    <property type="project" value="TreeGrafter"/>
</dbReference>